<dbReference type="PANTHER" id="PTHR32114:SF2">
    <property type="entry name" value="ABC TRANSPORTER ABCH.3"/>
    <property type="match status" value="1"/>
</dbReference>
<dbReference type="Pfam" id="PF13476">
    <property type="entry name" value="AAA_23"/>
    <property type="match status" value="1"/>
</dbReference>
<dbReference type="InterPro" id="IPR038729">
    <property type="entry name" value="Rad50/SbcC_AAA"/>
</dbReference>
<reference evidence="3" key="1">
    <citation type="journal article" date="2021" name="Proc. Natl. Acad. Sci. U.S.A.">
        <title>A Catalog of Tens of Thousands of Viruses from Human Metagenomes Reveals Hidden Associations with Chronic Diseases.</title>
        <authorList>
            <person name="Tisza M.J."/>
            <person name="Buck C.B."/>
        </authorList>
    </citation>
    <scope>NUCLEOTIDE SEQUENCE</scope>
    <source>
        <strain evidence="3">Ct8eQ1</strain>
    </source>
</reference>
<proteinExistence type="predicted"/>
<keyword evidence="1" id="KW-0175">Coiled coil</keyword>
<organism evidence="3">
    <name type="scientific">Siphoviridae sp. ct8eQ1</name>
    <dbReference type="NCBI Taxonomy" id="2826171"/>
    <lineage>
        <taxon>Viruses</taxon>
        <taxon>Duplodnaviria</taxon>
        <taxon>Heunggongvirae</taxon>
        <taxon>Uroviricota</taxon>
        <taxon>Caudoviricetes</taxon>
    </lineage>
</organism>
<sequence>MVKINKLEIENVKRVKAVQIEPTANGLTVVGGRNGQGKTSVLDSIAWALGGNAYKPSNPLREGSVVPPIIKIQLDNGLIVERKGEDGKLKVTDPSGKKAGQNLLNSFVEQFAINLPKFMEMNSKEKTKALLNTVDGLGEKLFQIEQEELEIYNKRRTVGQIRDQKKHFAEEQPFFKEVGNELISASELIKEQQEILAKNGENQRKRDNLENLQARKVFAENKKAELEAQLQELTFNLEKLNSDIEIANRDVVDLIDESTEELERSIENIEEINRKVRANQDRERAEKDAEEYKNQYEDLTNSIEDLRKQKLELLNGANLPLEELSVDNGVITYKGQPWDNMSGSEQLIVATAIVRKINPQCEFVLVDKLEQMDLETLVDFGNWLKDNNLQAIATRVSTGEECQIIIEDGYVKNKKTETPSWENNVGGSF</sequence>
<accession>A0A8S5N004</accession>
<evidence type="ECO:0000313" key="3">
    <source>
        <dbReference type="EMBL" id="DAD87711.1"/>
    </source>
</evidence>
<dbReference type="InterPro" id="IPR027417">
    <property type="entry name" value="P-loop_NTPase"/>
</dbReference>
<feature type="coiled-coil region" evidence="1">
    <location>
        <begin position="195"/>
        <end position="316"/>
    </location>
</feature>
<name>A0A8S5N004_9CAUD</name>
<dbReference type="GO" id="GO:0016887">
    <property type="term" value="F:ATP hydrolysis activity"/>
    <property type="evidence" value="ECO:0007669"/>
    <property type="project" value="InterPro"/>
</dbReference>
<dbReference type="EMBL" id="BK015025">
    <property type="protein sequence ID" value="DAD87711.1"/>
    <property type="molecule type" value="Genomic_DNA"/>
</dbReference>
<feature type="domain" description="Rad50/SbcC-type AAA" evidence="2">
    <location>
        <begin position="6"/>
        <end position="308"/>
    </location>
</feature>
<evidence type="ECO:0000259" key="2">
    <source>
        <dbReference type="Pfam" id="PF13476"/>
    </source>
</evidence>
<dbReference type="Gene3D" id="3.40.50.300">
    <property type="entry name" value="P-loop containing nucleotide triphosphate hydrolases"/>
    <property type="match status" value="1"/>
</dbReference>
<dbReference type="GO" id="GO:0006302">
    <property type="term" value="P:double-strand break repair"/>
    <property type="evidence" value="ECO:0007669"/>
    <property type="project" value="InterPro"/>
</dbReference>
<dbReference type="SUPFAM" id="SSF52540">
    <property type="entry name" value="P-loop containing nucleoside triphosphate hydrolases"/>
    <property type="match status" value="1"/>
</dbReference>
<evidence type="ECO:0000256" key="1">
    <source>
        <dbReference type="SAM" id="Coils"/>
    </source>
</evidence>
<protein>
    <submittedName>
        <fullName evidence="3">STRUCTURAL MAINTENANCE OF CHROMOSOMES PROTEIN</fullName>
    </submittedName>
</protein>
<dbReference type="PANTHER" id="PTHR32114">
    <property type="entry name" value="ABC TRANSPORTER ABCH.3"/>
    <property type="match status" value="1"/>
</dbReference>